<evidence type="ECO:0000256" key="1">
    <source>
        <dbReference type="ARBA" id="ARBA00004613"/>
    </source>
</evidence>
<feature type="compositionally biased region" description="Acidic residues" evidence="5">
    <location>
        <begin position="153"/>
        <end position="169"/>
    </location>
</feature>
<comment type="subcellular location">
    <subcellularLocation>
        <location evidence="1">Secreted</location>
    </subcellularLocation>
</comment>
<keyword evidence="6" id="KW-0732">Signal</keyword>
<dbReference type="VEuPathDB" id="VectorBase:CSON009496"/>
<feature type="disulfide bond" evidence="4">
    <location>
        <begin position="65"/>
        <end position="96"/>
    </location>
</feature>
<dbReference type="SUPFAM" id="SSF82895">
    <property type="entry name" value="TSP-1 type 1 repeat"/>
    <property type="match status" value="1"/>
</dbReference>
<dbReference type="Pfam" id="PF00090">
    <property type="entry name" value="TSP_1"/>
    <property type="match status" value="1"/>
</dbReference>
<dbReference type="Gene3D" id="2.20.100.10">
    <property type="entry name" value="Thrombospondin type-1 (TSP1) repeat"/>
    <property type="match status" value="1"/>
</dbReference>
<evidence type="ECO:0000256" key="2">
    <source>
        <dbReference type="ARBA" id="ARBA00022525"/>
    </source>
</evidence>
<evidence type="ECO:0000256" key="6">
    <source>
        <dbReference type="SAM" id="SignalP"/>
    </source>
</evidence>
<feature type="disulfide bond" evidence="4">
    <location>
        <begin position="69"/>
        <end position="101"/>
    </location>
</feature>
<feature type="signal peptide" evidence="6">
    <location>
        <begin position="1"/>
        <end position="18"/>
    </location>
</feature>
<evidence type="ECO:0000313" key="7">
    <source>
        <dbReference type="EMBL" id="SSX23734.1"/>
    </source>
</evidence>
<evidence type="ECO:0000256" key="5">
    <source>
        <dbReference type="SAM" id="MobiDB-lite"/>
    </source>
</evidence>
<dbReference type="AlphaFoldDB" id="A0A336M0H4"/>
<keyword evidence="3 4" id="KW-1015">Disulfide bond</keyword>
<dbReference type="InterPro" id="IPR050439">
    <property type="entry name" value="ADAMTS_ADAMTS-like"/>
</dbReference>
<dbReference type="SMART" id="SM00209">
    <property type="entry name" value="TSP1"/>
    <property type="match status" value="1"/>
</dbReference>
<name>A0A336M0H4_CULSO</name>
<feature type="chain" id="PRO_5016409586" evidence="6">
    <location>
        <begin position="19"/>
        <end position="236"/>
    </location>
</feature>
<dbReference type="PRINTS" id="PR01857">
    <property type="entry name" value="ADAMTSFAMILY"/>
</dbReference>
<accession>A0A336M0H4</accession>
<dbReference type="GO" id="GO:0030198">
    <property type="term" value="P:extracellular matrix organization"/>
    <property type="evidence" value="ECO:0007669"/>
    <property type="project" value="InterPro"/>
</dbReference>
<dbReference type="InterPro" id="IPR036383">
    <property type="entry name" value="TSP1_rpt_sf"/>
</dbReference>
<sequence length="236" mass="26934">MQHLHLLLWIIIVNSISGLQSTDTGRNINANVTPPSTSPDITLPDETQKRLKKQSWSTWSEWSTCSRSCDGGVTYQLRICHAPQGCKGEAIRYKICNMQPCPDPQDFRAQQCAAYNEVPYDGALFKWEPHYDYTEPCALTCRGKPAQQFDESPQSEDEENDEYSSEDDGSVVTQLSHRVQDGTRCRPGSLDMCIHGKCQVSYKILFHSNLNLNQTLQKTHFKIILQFHHQLHPFAF</sequence>
<dbReference type="InterPro" id="IPR000884">
    <property type="entry name" value="TSP1_rpt"/>
</dbReference>
<dbReference type="GO" id="GO:0005576">
    <property type="term" value="C:extracellular region"/>
    <property type="evidence" value="ECO:0007669"/>
    <property type="project" value="UniProtKB-SubCell"/>
</dbReference>
<organism evidence="7">
    <name type="scientific">Culicoides sonorensis</name>
    <name type="common">Biting midge</name>
    <dbReference type="NCBI Taxonomy" id="179676"/>
    <lineage>
        <taxon>Eukaryota</taxon>
        <taxon>Metazoa</taxon>
        <taxon>Ecdysozoa</taxon>
        <taxon>Arthropoda</taxon>
        <taxon>Hexapoda</taxon>
        <taxon>Insecta</taxon>
        <taxon>Pterygota</taxon>
        <taxon>Neoptera</taxon>
        <taxon>Endopterygota</taxon>
        <taxon>Diptera</taxon>
        <taxon>Nematocera</taxon>
        <taxon>Chironomoidea</taxon>
        <taxon>Ceratopogonidae</taxon>
        <taxon>Ceratopogoninae</taxon>
        <taxon>Culicoides</taxon>
        <taxon>Monoculicoides</taxon>
    </lineage>
</organism>
<protein>
    <submittedName>
        <fullName evidence="7">CSON009496 protein</fullName>
    </submittedName>
</protein>
<proteinExistence type="predicted"/>
<feature type="disulfide bond" evidence="4">
    <location>
        <begin position="80"/>
        <end position="86"/>
    </location>
</feature>
<feature type="region of interest" description="Disordered" evidence="5">
    <location>
        <begin position="147"/>
        <end position="171"/>
    </location>
</feature>
<dbReference type="PANTHER" id="PTHR13723:SF313">
    <property type="entry name" value="PEPTIDASE M12B DOMAIN-CONTAINING PROTEIN"/>
    <property type="match status" value="1"/>
</dbReference>
<reference evidence="7" key="1">
    <citation type="submission" date="2018-07" db="EMBL/GenBank/DDBJ databases">
        <authorList>
            <person name="Quirk P.G."/>
            <person name="Krulwich T.A."/>
        </authorList>
    </citation>
    <scope>NUCLEOTIDE SEQUENCE</scope>
</reference>
<dbReference type="InterPro" id="IPR013273">
    <property type="entry name" value="ADAMTS/ADAMTS-like"/>
</dbReference>
<dbReference type="PANTHER" id="PTHR13723">
    <property type="entry name" value="ADAMTS A DISINTEGRIN AND METALLOPROTEASE WITH THROMBOSPONDIN MOTIFS PROTEASE"/>
    <property type="match status" value="1"/>
</dbReference>
<dbReference type="PROSITE" id="PS50092">
    <property type="entry name" value="TSP1"/>
    <property type="match status" value="1"/>
</dbReference>
<gene>
    <name evidence="7" type="primary">CSON009496</name>
</gene>
<evidence type="ECO:0000256" key="4">
    <source>
        <dbReference type="PIRSR" id="PIRSR613273-3"/>
    </source>
</evidence>
<keyword evidence="2" id="KW-0964">Secreted</keyword>
<dbReference type="EMBL" id="UFQT01000377">
    <property type="protein sequence ID" value="SSX23734.1"/>
    <property type="molecule type" value="Genomic_DNA"/>
</dbReference>
<dbReference type="GO" id="GO:0031012">
    <property type="term" value="C:extracellular matrix"/>
    <property type="evidence" value="ECO:0007669"/>
    <property type="project" value="TreeGrafter"/>
</dbReference>
<evidence type="ECO:0000256" key="3">
    <source>
        <dbReference type="ARBA" id="ARBA00023157"/>
    </source>
</evidence>